<dbReference type="EMBL" id="RRUE01000001">
    <property type="protein sequence ID" value="RRN46164.1"/>
    <property type="molecule type" value="Genomic_DNA"/>
</dbReference>
<keyword evidence="5" id="KW-1185">Reference proteome</keyword>
<comment type="caution">
    <text evidence="4">The sequence shown here is derived from an EMBL/GenBank/DDBJ whole genome shotgun (WGS) entry which is preliminary data.</text>
</comment>
<dbReference type="InterPro" id="IPR058163">
    <property type="entry name" value="LysR-type_TF_proteobact-type"/>
</dbReference>
<dbReference type="GO" id="GO:0006351">
    <property type="term" value="P:DNA-templated transcription"/>
    <property type="evidence" value="ECO:0007669"/>
    <property type="project" value="TreeGrafter"/>
</dbReference>
<feature type="compositionally biased region" description="Polar residues" evidence="2">
    <location>
        <begin position="14"/>
        <end position="30"/>
    </location>
</feature>
<accession>A0A3R8LT79</accession>
<dbReference type="GO" id="GO:0003700">
    <property type="term" value="F:DNA-binding transcription factor activity"/>
    <property type="evidence" value="ECO:0007669"/>
    <property type="project" value="TreeGrafter"/>
</dbReference>
<evidence type="ECO:0000259" key="3">
    <source>
        <dbReference type="Pfam" id="PF03466"/>
    </source>
</evidence>
<dbReference type="Proteomes" id="UP000270261">
    <property type="component" value="Unassembled WGS sequence"/>
</dbReference>
<evidence type="ECO:0000313" key="4">
    <source>
        <dbReference type="EMBL" id="RRN46164.1"/>
    </source>
</evidence>
<evidence type="ECO:0000256" key="1">
    <source>
        <dbReference type="ARBA" id="ARBA00009437"/>
    </source>
</evidence>
<protein>
    <recommendedName>
        <fullName evidence="3">LysR substrate-binding domain-containing protein</fullName>
    </recommendedName>
</protein>
<dbReference type="Gene3D" id="3.40.190.10">
    <property type="entry name" value="Periplasmic binding protein-like II"/>
    <property type="match status" value="2"/>
</dbReference>
<feature type="region of interest" description="Disordered" evidence="2">
    <location>
        <begin position="1"/>
        <end position="40"/>
    </location>
</feature>
<evidence type="ECO:0000313" key="5">
    <source>
        <dbReference type="Proteomes" id="UP000270261"/>
    </source>
</evidence>
<dbReference type="SUPFAM" id="SSF53850">
    <property type="entry name" value="Periplasmic binding protein-like II"/>
    <property type="match status" value="1"/>
</dbReference>
<comment type="similarity">
    <text evidence="1">Belongs to the LysR transcriptional regulatory family.</text>
</comment>
<evidence type="ECO:0000256" key="2">
    <source>
        <dbReference type="SAM" id="MobiDB-lite"/>
    </source>
</evidence>
<proteinExistence type="inferred from homology"/>
<dbReference type="GO" id="GO:0043565">
    <property type="term" value="F:sequence-specific DNA binding"/>
    <property type="evidence" value="ECO:0007669"/>
    <property type="project" value="TreeGrafter"/>
</dbReference>
<name>A0A3R8LT79_9BURK</name>
<gene>
    <name evidence="4" type="ORF">EHV23_07270</name>
</gene>
<dbReference type="InterPro" id="IPR005119">
    <property type="entry name" value="LysR_subst-bd"/>
</dbReference>
<dbReference type="AlphaFoldDB" id="A0A3R8LT79"/>
<dbReference type="OrthoDB" id="8954631at2"/>
<dbReference type="Pfam" id="PF03466">
    <property type="entry name" value="LysR_substrate"/>
    <property type="match status" value="1"/>
</dbReference>
<feature type="domain" description="LysR substrate-binding" evidence="3">
    <location>
        <begin position="45"/>
        <end position="126"/>
    </location>
</feature>
<sequence>METCPPGKHMGSGTARNQNARATGTHQTAATHRPAPASREAPQIIPIGGNAQASDGEALRHLALAGLGLARLAAFQVKDDVAAGRLVPVLEAFNPGDEEAIHAVYVGQGGHLPLRVRALLDFLAKRIPEVLGAVH</sequence>
<dbReference type="PANTHER" id="PTHR30537">
    <property type="entry name" value="HTH-TYPE TRANSCRIPTIONAL REGULATOR"/>
    <property type="match status" value="1"/>
</dbReference>
<dbReference type="PANTHER" id="PTHR30537:SF71">
    <property type="entry name" value="TRANSCRIPTIONAL REGULATORY PROTEIN"/>
    <property type="match status" value="1"/>
</dbReference>
<reference evidence="4 5" key="1">
    <citation type="submission" date="2018-11" db="EMBL/GenBank/DDBJ databases">
        <title>Genome sequencing of Lautropia sp. KCOM 2505 (= ChDC F240).</title>
        <authorList>
            <person name="Kook J.-K."/>
            <person name="Park S.-N."/>
            <person name="Lim Y.K."/>
        </authorList>
    </citation>
    <scope>NUCLEOTIDE SEQUENCE [LARGE SCALE GENOMIC DNA]</scope>
    <source>
        <strain evidence="4 5">KCOM 2505</strain>
    </source>
</reference>
<organism evidence="4 5">
    <name type="scientific">Lautropia dentalis</name>
    <dbReference type="NCBI Taxonomy" id="2490857"/>
    <lineage>
        <taxon>Bacteria</taxon>
        <taxon>Pseudomonadati</taxon>
        <taxon>Pseudomonadota</taxon>
        <taxon>Betaproteobacteria</taxon>
        <taxon>Burkholderiales</taxon>
        <taxon>Burkholderiaceae</taxon>
        <taxon>Lautropia</taxon>
    </lineage>
</organism>